<name>A0A0F4YMI1_RASE3</name>
<feature type="transmembrane region" description="Helical" evidence="2">
    <location>
        <begin position="44"/>
        <end position="68"/>
    </location>
</feature>
<feature type="transmembrane region" description="Helical" evidence="2">
    <location>
        <begin position="222"/>
        <end position="240"/>
    </location>
</feature>
<feature type="transmembrane region" description="Helical" evidence="2">
    <location>
        <begin position="326"/>
        <end position="346"/>
    </location>
</feature>
<dbReference type="OrthoDB" id="5394254at2759"/>
<keyword evidence="2" id="KW-1133">Transmembrane helix</keyword>
<evidence type="ECO:0000256" key="1">
    <source>
        <dbReference type="SAM" id="MobiDB-lite"/>
    </source>
</evidence>
<keyword evidence="4" id="KW-1185">Reference proteome</keyword>
<dbReference type="AlphaFoldDB" id="A0A0F4YMI1"/>
<dbReference type="EMBL" id="LASV01000349">
    <property type="protein sequence ID" value="KKA19439.1"/>
    <property type="molecule type" value="Genomic_DNA"/>
</dbReference>
<protein>
    <submittedName>
        <fullName evidence="3">Uncharacterized protein</fullName>
    </submittedName>
</protein>
<organism evidence="3 4">
    <name type="scientific">Rasamsonia emersonii (strain ATCC 16479 / CBS 393.64 / IMI 116815)</name>
    <dbReference type="NCBI Taxonomy" id="1408163"/>
    <lineage>
        <taxon>Eukaryota</taxon>
        <taxon>Fungi</taxon>
        <taxon>Dikarya</taxon>
        <taxon>Ascomycota</taxon>
        <taxon>Pezizomycotina</taxon>
        <taxon>Eurotiomycetes</taxon>
        <taxon>Eurotiomycetidae</taxon>
        <taxon>Eurotiales</taxon>
        <taxon>Trichocomaceae</taxon>
        <taxon>Rasamsonia</taxon>
    </lineage>
</organism>
<feature type="transmembrane region" description="Helical" evidence="2">
    <location>
        <begin position="294"/>
        <end position="314"/>
    </location>
</feature>
<gene>
    <name evidence="3" type="ORF">T310_6585</name>
</gene>
<dbReference type="GeneID" id="25318886"/>
<feature type="region of interest" description="Disordered" evidence="1">
    <location>
        <begin position="1"/>
        <end position="31"/>
    </location>
</feature>
<feature type="transmembrane region" description="Helical" evidence="2">
    <location>
        <begin position="107"/>
        <end position="127"/>
    </location>
</feature>
<comment type="caution">
    <text evidence="3">The sequence shown here is derived from an EMBL/GenBank/DDBJ whole genome shotgun (WGS) entry which is preliminary data.</text>
</comment>
<proteinExistence type="predicted"/>
<dbReference type="Proteomes" id="UP000053958">
    <property type="component" value="Unassembled WGS sequence"/>
</dbReference>
<feature type="transmembrane region" description="Helical" evidence="2">
    <location>
        <begin position="181"/>
        <end position="202"/>
    </location>
</feature>
<evidence type="ECO:0000256" key="2">
    <source>
        <dbReference type="SAM" id="Phobius"/>
    </source>
</evidence>
<evidence type="ECO:0000313" key="3">
    <source>
        <dbReference type="EMBL" id="KKA19439.1"/>
    </source>
</evidence>
<reference evidence="3 4" key="1">
    <citation type="submission" date="2015-04" db="EMBL/GenBank/DDBJ databases">
        <authorList>
            <person name="Heijne W.H."/>
            <person name="Fedorova N.D."/>
            <person name="Nierman W.C."/>
            <person name="Vollebregt A.W."/>
            <person name="Zhao Z."/>
            <person name="Wu L."/>
            <person name="Kumar M."/>
            <person name="Stam H."/>
            <person name="van den Berg M.A."/>
            <person name="Pel H.J."/>
        </authorList>
    </citation>
    <scope>NUCLEOTIDE SEQUENCE [LARGE SCALE GENOMIC DNA]</scope>
    <source>
        <strain evidence="3 4">CBS 393.64</strain>
    </source>
</reference>
<keyword evidence="2" id="KW-0812">Transmembrane</keyword>
<feature type="compositionally biased region" description="Polar residues" evidence="1">
    <location>
        <begin position="1"/>
        <end position="11"/>
    </location>
</feature>
<sequence length="352" mass="38239">MSSPKRTTPSEGSPRRPSRKAPSVPDVSSQLSCTREKIPSPARFGLLVLSSLVLSSALFTLTSAITVGDLSSVSKHLENWWEVGGLIAWRAVELGLAWIAGFDGRDVFFFTLLTHVPTFFLLLHFYGVRPTTIVTSFTIDILSMTVPFMLLRRPSSVHSLSGARSESVSNHGILQDRLTSIYTSVAASAIFSVFLYLSYYTWLPAFLVTHFEDIPDIRVVHAGPAGLPGLFLSLLVEGYAARDLLFVSSAGWSAEEKSPSSKEQSAVADRQGEYLITSVYNRTWGTLSRKTRILITRTVLLAAVTLLNTIVQVSGTIKGVDVQGSAGWGAIWAAAQLTIGLMFGWIEAVPGV</sequence>
<evidence type="ECO:0000313" key="4">
    <source>
        <dbReference type="Proteomes" id="UP000053958"/>
    </source>
</evidence>
<dbReference type="RefSeq" id="XP_013326051.1">
    <property type="nucleotide sequence ID" value="XM_013470597.1"/>
</dbReference>
<keyword evidence="2" id="KW-0472">Membrane</keyword>
<accession>A0A0F4YMI1</accession>